<dbReference type="EMBL" id="JBHFFA010000006">
    <property type="protein sequence ID" value="KAL2622848.1"/>
    <property type="molecule type" value="Genomic_DNA"/>
</dbReference>
<gene>
    <name evidence="1" type="ORF">R1flu_003053</name>
</gene>
<reference evidence="1 2" key="1">
    <citation type="submission" date="2024-09" db="EMBL/GenBank/DDBJ databases">
        <title>Chromosome-scale assembly of Riccia fluitans.</title>
        <authorList>
            <person name="Paukszto L."/>
            <person name="Sawicki J."/>
            <person name="Karawczyk K."/>
            <person name="Piernik-Szablinska J."/>
            <person name="Szczecinska M."/>
            <person name="Mazdziarz M."/>
        </authorList>
    </citation>
    <scope>NUCLEOTIDE SEQUENCE [LARGE SCALE GENOMIC DNA]</scope>
    <source>
        <strain evidence="1">Rf_01</strain>
        <tissue evidence="1">Aerial parts of the thallus</tissue>
    </source>
</reference>
<evidence type="ECO:0000313" key="2">
    <source>
        <dbReference type="Proteomes" id="UP001605036"/>
    </source>
</evidence>
<accession>A0ABD1Y836</accession>
<keyword evidence="2" id="KW-1185">Reference proteome</keyword>
<comment type="caution">
    <text evidence="1">The sequence shown here is derived from an EMBL/GenBank/DDBJ whole genome shotgun (WGS) entry which is preliminary data.</text>
</comment>
<evidence type="ECO:0000313" key="1">
    <source>
        <dbReference type="EMBL" id="KAL2622848.1"/>
    </source>
</evidence>
<dbReference type="Proteomes" id="UP001605036">
    <property type="component" value="Unassembled WGS sequence"/>
</dbReference>
<sequence>MVHWPIPAITKLCCPRSLLRVSTLASHLLSFVPLLRSRATWLSTLVYTSDIRGLSSSALHSRSFDLLVVFSSV</sequence>
<protein>
    <submittedName>
        <fullName evidence="1">Uncharacterized protein</fullName>
    </submittedName>
</protein>
<organism evidence="1 2">
    <name type="scientific">Riccia fluitans</name>
    <dbReference type="NCBI Taxonomy" id="41844"/>
    <lineage>
        <taxon>Eukaryota</taxon>
        <taxon>Viridiplantae</taxon>
        <taxon>Streptophyta</taxon>
        <taxon>Embryophyta</taxon>
        <taxon>Marchantiophyta</taxon>
        <taxon>Marchantiopsida</taxon>
        <taxon>Marchantiidae</taxon>
        <taxon>Marchantiales</taxon>
        <taxon>Ricciaceae</taxon>
        <taxon>Riccia</taxon>
    </lineage>
</organism>
<proteinExistence type="predicted"/>
<name>A0ABD1Y836_9MARC</name>
<dbReference type="AlphaFoldDB" id="A0ABD1Y836"/>